<evidence type="ECO:0000256" key="1">
    <source>
        <dbReference type="SAM" id="SignalP"/>
    </source>
</evidence>
<organism evidence="3">
    <name type="scientific">Pinguiococcus pyrenoidosus</name>
    <dbReference type="NCBI Taxonomy" id="172671"/>
    <lineage>
        <taxon>Eukaryota</taxon>
        <taxon>Sar</taxon>
        <taxon>Stramenopiles</taxon>
        <taxon>Ochrophyta</taxon>
        <taxon>Pinguiophyceae</taxon>
        <taxon>Pinguiochrysidales</taxon>
        <taxon>Pinguiochrysidaceae</taxon>
        <taxon>Pinguiococcus</taxon>
    </lineage>
</organism>
<dbReference type="Gene3D" id="3.30.530.20">
    <property type="match status" value="1"/>
</dbReference>
<dbReference type="Pfam" id="PF03364">
    <property type="entry name" value="Polyketide_cyc"/>
    <property type="match status" value="1"/>
</dbReference>
<feature type="chain" id="PRO_5030733669" description="Coenzyme Q-binding protein COQ10 START domain-containing protein" evidence="1">
    <location>
        <begin position="23"/>
        <end position="298"/>
    </location>
</feature>
<dbReference type="EMBL" id="HBEA01013531">
    <property type="protein sequence ID" value="CAD8260795.1"/>
    <property type="molecule type" value="Transcribed_RNA"/>
</dbReference>
<evidence type="ECO:0000313" key="3">
    <source>
        <dbReference type="EMBL" id="CAD8260795.1"/>
    </source>
</evidence>
<sequence>MGWRGTLTALLLVVQFSAESAALRLARPGLNGLAQSRLMQFRPQATREGMSMVGFFNRGRSSKDSEVVVTIERLASNIRRISGTCVVDSSVDDVWAILTDYDNLADHVPNLTQSRRLNHPQGGIRLFQEGAQKIVGFNFRASLTMDMTVKIDDDKADAARKRAIGFELVESQMFKDFSGEWRLEPFSRKKKRDPVSGNVIPGYTYSTMMFYTVTIKPRGVVPVGALEWRIKEDVPTNMLAVKKASEEKGELIRTRQEARLAAAELEEQMKPKRAAKSQWAFEADETLEAYMARARREQ</sequence>
<dbReference type="InterPro" id="IPR023393">
    <property type="entry name" value="START-like_dom_sf"/>
</dbReference>
<feature type="domain" description="Coenzyme Q-binding protein COQ10 START" evidence="2">
    <location>
        <begin position="88"/>
        <end position="239"/>
    </location>
</feature>
<proteinExistence type="predicted"/>
<dbReference type="PANTHER" id="PTHR34060">
    <property type="entry name" value="POLYKETIDE CYCLASE / DEHYDRASE AND LIPID TRANSPORT PROTEIN"/>
    <property type="match status" value="1"/>
</dbReference>
<dbReference type="InterPro" id="IPR005031">
    <property type="entry name" value="COQ10_START"/>
</dbReference>
<dbReference type="AlphaFoldDB" id="A0A7R9YDQ6"/>
<keyword evidence="1" id="KW-0732">Signal</keyword>
<gene>
    <name evidence="3" type="ORF">PPYR1160_LOCUS10297</name>
</gene>
<protein>
    <recommendedName>
        <fullName evidence="2">Coenzyme Q-binding protein COQ10 START domain-containing protein</fullName>
    </recommendedName>
</protein>
<reference evidence="3" key="1">
    <citation type="submission" date="2021-01" db="EMBL/GenBank/DDBJ databases">
        <authorList>
            <person name="Corre E."/>
            <person name="Pelletier E."/>
            <person name="Niang G."/>
            <person name="Scheremetjew M."/>
            <person name="Finn R."/>
            <person name="Kale V."/>
            <person name="Holt S."/>
            <person name="Cochrane G."/>
            <person name="Meng A."/>
            <person name="Brown T."/>
            <person name="Cohen L."/>
        </authorList>
    </citation>
    <scope>NUCLEOTIDE SEQUENCE</scope>
    <source>
        <strain evidence="3">CCMP2078</strain>
    </source>
</reference>
<accession>A0A7R9YDQ6</accession>
<dbReference type="PANTHER" id="PTHR34060:SF1">
    <property type="entry name" value="POLYKETIDE CYCLASE _ DEHYDRASE AND LIPID TRANSPORT PROTEIN"/>
    <property type="match status" value="1"/>
</dbReference>
<dbReference type="SUPFAM" id="SSF55961">
    <property type="entry name" value="Bet v1-like"/>
    <property type="match status" value="1"/>
</dbReference>
<evidence type="ECO:0000259" key="2">
    <source>
        <dbReference type="Pfam" id="PF03364"/>
    </source>
</evidence>
<feature type="signal peptide" evidence="1">
    <location>
        <begin position="1"/>
        <end position="22"/>
    </location>
</feature>
<name>A0A7R9YDQ6_9STRA</name>